<feature type="transmembrane region" description="Helical" evidence="12">
    <location>
        <begin position="270"/>
        <end position="295"/>
    </location>
</feature>
<feature type="transmembrane region" description="Helical" evidence="12">
    <location>
        <begin position="513"/>
        <end position="532"/>
    </location>
</feature>
<accession>A0ABN1JAZ0</accession>
<comment type="caution">
    <text evidence="13">The sequence shown here is derived from an EMBL/GenBank/DDBJ whole genome shotgun (WGS) entry which is preliminary data.</text>
</comment>
<keyword evidence="10" id="KW-0739">Sodium transport</keyword>
<evidence type="ECO:0000256" key="7">
    <source>
        <dbReference type="ARBA" id="ARBA00023053"/>
    </source>
</evidence>
<keyword evidence="5 12" id="KW-0812">Transmembrane</keyword>
<organism evidence="13 14">
    <name type="scientific">Clostridium oceanicum</name>
    <dbReference type="NCBI Taxonomy" id="1543"/>
    <lineage>
        <taxon>Bacteria</taxon>
        <taxon>Bacillati</taxon>
        <taxon>Bacillota</taxon>
        <taxon>Clostridia</taxon>
        <taxon>Eubacteriales</taxon>
        <taxon>Clostridiaceae</taxon>
        <taxon>Clostridium</taxon>
    </lineage>
</organism>
<evidence type="ECO:0000256" key="10">
    <source>
        <dbReference type="ARBA" id="ARBA00023201"/>
    </source>
</evidence>
<feature type="transmembrane region" description="Helical" evidence="12">
    <location>
        <begin position="231"/>
        <end position="249"/>
    </location>
</feature>
<dbReference type="NCBIfam" id="TIGR00813">
    <property type="entry name" value="sss"/>
    <property type="match status" value="1"/>
</dbReference>
<evidence type="ECO:0000313" key="13">
    <source>
        <dbReference type="EMBL" id="GAA0734051.1"/>
    </source>
</evidence>
<evidence type="ECO:0000256" key="1">
    <source>
        <dbReference type="ARBA" id="ARBA00004651"/>
    </source>
</evidence>
<evidence type="ECO:0000256" key="2">
    <source>
        <dbReference type="ARBA" id="ARBA00006434"/>
    </source>
</evidence>
<keyword evidence="8" id="KW-0406">Ion transport</keyword>
<evidence type="ECO:0000256" key="4">
    <source>
        <dbReference type="ARBA" id="ARBA00022475"/>
    </source>
</evidence>
<dbReference type="InterPro" id="IPR051163">
    <property type="entry name" value="Sodium:Solute_Symporter_SSF"/>
</dbReference>
<evidence type="ECO:0000256" key="3">
    <source>
        <dbReference type="ARBA" id="ARBA00022448"/>
    </source>
</evidence>
<feature type="transmembrane region" description="Helical" evidence="12">
    <location>
        <begin position="118"/>
        <end position="141"/>
    </location>
</feature>
<evidence type="ECO:0000313" key="14">
    <source>
        <dbReference type="Proteomes" id="UP001501510"/>
    </source>
</evidence>
<evidence type="ECO:0000256" key="12">
    <source>
        <dbReference type="SAM" id="Phobius"/>
    </source>
</evidence>
<keyword evidence="6 12" id="KW-1133">Transmembrane helix</keyword>
<keyword evidence="3" id="KW-0813">Transport</keyword>
<feature type="transmembrane region" description="Helical" evidence="12">
    <location>
        <begin position="153"/>
        <end position="171"/>
    </location>
</feature>
<feature type="transmembrane region" description="Helical" evidence="12">
    <location>
        <begin position="449"/>
        <end position="471"/>
    </location>
</feature>
<feature type="transmembrane region" description="Helical" evidence="12">
    <location>
        <begin position="75"/>
        <end position="97"/>
    </location>
</feature>
<protein>
    <submittedName>
        <fullName evidence="13">Sodium:solute symporter</fullName>
    </submittedName>
</protein>
<dbReference type="PANTHER" id="PTHR42985:SF47">
    <property type="entry name" value="INTEGRAL MEMBRANE TRANSPORT PROTEIN"/>
    <property type="match status" value="1"/>
</dbReference>
<keyword evidence="7" id="KW-0915">Sodium</keyword>
<reference evidence="13 14" key="1">
    <citation type="journal article" date="2019" name="Int. J. Syst. Evol. Microbiol.">
        <title>The Global Catalogue of Microorganisms (GCM) 10K type strain sequencing project: providing services to taxonomists for standard genome sequencing and annotation.</title>
        <authorList>
            <consortium name="The Broad Institute Genomics Platform"/>
            <consortium name="The Broad Institute Genome Sequencing Center for Infectious Disease"/>
            <person name="Wu L."/>
            <person name="Ma J."/>
        </authorList>
    </citation>
    <scope>NUCLEOTIDE SEQUENCE [LARGE SCALE GENOMIC DNA]</scope>
    <source>
        <strain evidence="13 14">JCM 1407</strain>
    </source>
</reference>
<feature type="transmembrane region" description="Helical" evidence="12">
    <location>
        <begin position="43"/>
        <end position="63"/>
    </location>
</feature>
<sequence length="533" mass="59303">MISTIDALIIGIYIIGMMLIGWKLGKNNESSEDYFLAGRNMPWVPIAFSVAATTISANGFIGGPGWAYTSGISPYMVQVAIPLAIFIIMVTTIPVLYNLKLTSIYEYVEMRLGVRTRILAVIGFLANSIIQISSMVFIPSLILKTFTGWDLKIVVPIIVVSAIVYTLLGGIKAVIWTDFIQMIVMWCGLIISIVLILKSLNMGFFDTLSVAKGAGKLNAINFTFDISETNGFWVTLIGGTVLWVRYFGFDQAQVQRILTAKSMKDVKKSFAISAFVTNIIYFAFMILGVFLFIFYKGREFDNANNIMIDFISNNLPVGVVGIILAGVFAAAMSSVDSLLNSMSTVFVKDIYERFFTKKRNKQTSLKESMIISLIWGIIIIIVTVLGFSGTTKSVLDVVGSYISYISGPMCAVFILGLFTEKANDKGTTLGTILGFIITILVGKKVIMSWILRPAVGFIITFILGYLFSLILKSDRKRKDIRKFTVLGQRKRLMEKCSSEENDLSVLPLKIDKYAWIVLGFFIFQYIFFIIIAL</sequence>
<dbReference type="Gene3D" id="1.20.1730.10">
    <property type="entry name" value="Sodium/glucose cotransporter"/>
    <property type="match status" value="1"/>
</dbReference>
<evidence type="ECO:0000256" key="5">
    <source>
        <dbReference type="ARBA" id="ARBA00022692"/>
    </source>
</evidence>
<evidence type="ECO:0000256" key="11">
    <source>
        <dbReference type="RuleBase" id="RU362091"/>
    </source>
</evidence>
<feature type="transmembrane region" description="Helical" evidence="12">
    <location>
        <begin position="401"/>
        <end position="419"/>
    </location>
</feature>
<keyword evidence="4" id="KW-1003">Cell membrane</keyword>
<dbReference type="PANTHER" id="PTHR42985">
    <property type="entry name" value="SODIUM-COUPLED MONOCARBOXYLATE TRANSPORTER"/>
    <property type="match status" value="1"/>
</dbReference>
<gene>
    <name evidence="13" type="ORF">GCM10008906_05740</name>
</gene>
<feature type="transmembrane region" description="Helical" evidence="12">
    <location>
        <begin position="183"/>
        <end position="200"/>
    </location>
</feature>
<feature type="transmembrane region" description="Helical" evidence="12">
    <location>
        <begin position="6"/>
        <end position="22"/>
    </location>
</feature>
<dbReference type="PROSITE" id="PS50283">
    <property type="entry name" value="NA_SOLUT_SYMP_3"/>
    <property type="match status" value="1"/>
</dbReference>
<feature type="transmembrane region" description="Helical" evidence="12">
    <location>
        <begin position="315"/>
        <end position="347"/>
    </location>
</feature>
<keyword evidence="14" id="KW-1185">Reference proteome</keyword>
<dbReference type="RefSeq" id="WP_343758664.1">
    <property type="nucleotide sequence ID" value="NZ_BAAACG010000003.1"/>
</dbReference>
<dbReference type="Proteomes" id="UP001501510">
    <property type="component" value="Unassembled WGS sequence"/>
</dbReference>
<evidence type="ECO:0000256" key="9">
    <source>
        <dbReference type="ARBA" id="ARBA00023136"/>
    </source>
</evidence>
<proteinExistence type="inferred from homology"/>
<evidence type="ECO:0000256" key="8">
    <source>
        <dbReference type="ARBA" id="ARBA00023065"/>
    </source>
</evidence>
<comment type="similarity">
    <text evidence="2 11">Belongs to the sodium:solute symporter (SSF) (TC 2.A.21) family.</text>
</comment>
<evidence type="ECO:0000256" key="6">
    <source>
        <dbReference type="ARBA" id="ARBA00022989"/>
    </source>
</evidence>
<dbReference type="EMBL" id="BAAACG010000003">
    <property type="protein sequence ID" value="GAA0734051.1"/>
    <property type="molecule type" value="Genomic_DNA"/>
</dbReference>
<name>A0ABN1JAZ0_9CLOT</name>
<comment type="subcellular location">
    <subcellularLocation>
        <location evidence="1">Cell membrane</location>
        <topology evidence="1">Multi-pass membrane protein</topology>
    </subcellularLocation>
</comment>
<keyword evidence="9 12" id="KW-0472">Membrane</keyword>
<dbReference type="InterPro" id="IPR038377">
    <property type="entry name" value="Na/Glc_symporter_sf"/>
</dbReference>
<feature type="transmembrane region" description="Helical" evidence="12">
    <location>
        <begin position="426"/>
        <end position="443"/>
    </location>
</feature>
<dbReference type="InterPro" id="IPR001734">
    <property type="entry name" value="Na/solute_symporter"/>
</dbReference>
<feature type="transmembrane region" description="Helical" evidence="12">
    <location>
        <begin position="368"/>
        <end position="389"/>
    </location>
</feature>
<dbReference type="Pfam" id="PF00474">
    <property type="entry name" value="SSF"/>
    <property type="match status" value="1"/>
</dbReference>